<dbReference type="Proteomes" id="UP000356253">
    <property type="component" value="Unassembled WGS sequence"/>
</dbReference>
<accession>A0AC61Y919</accession>
<reference evidence="1" key="1">
    <citation type="submission" date="2019-09" db="EMBL/GenBank/DDBJ databases">
        <authorList>
            <person name="Rodrigo-Torres L."/>
            <person name="Arahal R. D."/>
            <person name="Lucena T."/>
        </authorList>
    </citation>
    <scope>NUCLEOTIDE SEQUENCE</scope>
    <source>
        <strain evidence="1">ISS653</strain>
    </source>
</reference>
<proteinExistence type="predicted"/>
<name>A0AC61Y919_9FLAO</name>
<keyword evidence="1" id="KW-0808">Transferase</keyword>
<gene>
    <name evidence="1" type="primary">zraS_4</name>
    <name evidence="1" type="ORF">FVB9532_02182</name>
</gene>
<evidence type="ECO:0000313" key="2">
    <source>
        <dbReference type="Proteomes" id="UP000356253"/>
    </source>
</evidence>
<organism evidence="1 2">
    <name type="scientific">Mesonia oceanica</name>
    <dbReference type="NCBI Taxonomy" id="2687242"/>
    <lineage>
        <taxon>Bacteria</taxon>
        <taxon>Pseudomonadati</taxon>
        <taxon>Bacteroidota</taxon>
        <taxon>Flavobacteriia</taxon>
        <taxon>Flavobacteriales</taxon>
        <taxon>Flavobacteriaceae</taxon>
        <taxon>Mesonia</taxon>
    </lineage>
</organism>
<dbReference type="EMBL" id="CABVMM010000008">
    <property type="protein sequence ID" value="VVV00906.1"/>
    <property type="molecule type" value="Genomic_DNA"/>
</dbReference>
<keyword evidence="2" id="KW-1185">Reference proteome</keyword>
<evidence type="ECO:0000313" key="1">
    <source>
        <dbReference type="EMBL" id="VVV00906.1"/>
    </source>
</evidence>
<sequence length="772" mass="88695">MEEKQKIQELLKKVIAEEPNNLDKILSLTRKLALADTNKVRFSVDAGVIDRLGRELVARHETAVSELVKNAYDADAGYAKLFFNNVDNVGGQLIIEDDGNGMTRSQLVNGFMRISSSDKIHNPLSPFYGRKRAGKKGIGRFATQRLGNILTIITQTANDDEALKITINWNDYEMDKDLFAVANNIEVIPKEREKGTTLIINNLREWWTDAMIKRVYRYAIDVIQPFPLSEKEIEESQDNDEEELVDIGFDIKCYRDNIAVADAQTMFFEHALAEIQGEVDESGNGYWEIKNSKVDAITENPQKLENQYESLKGVKFRAYYFIYNINMIPKQAESYISSISNERGGIRLYRNGFRVLPFGEKNNDWLGLDASVRKRQILPVHSNTNFFGFVEISDDNEEFQELSNREGLFYNSAYQDLVDYIYKALTSAVIRVAAARGIKVKTNQEGWEVKSRRTPKETMEDAVDTLEKIAEEYESKSEADDGNAGTSEEDKSKKQSENREKAKKAREQAERLKETIQEIEEMNMLRVLAGLGIVIGEFTHEISQYLSPFEIDTNYLVDNLKENTKEYNIALDLKERFTSFRVYSSYFDETISENVNRELKPIDLRSAINPFFETMEKDLERNNIKLKIEYSDIELFTCKMHMSEWASILFNLYSNSKKALKRENPEKKQLLIKAGKNDEKVFVEFIDNGDGIPIENRDKIFNAFFTTSSPKSHKQNTLDELTGTGLGLKIIRDIVESYQGEVQIDNPPDNYSTSIRIELPITKPEETEDENF</sequence>
<dbReference type="EC" id="2.7.13.3" evidence="1"/>
<comment type="caution">
    <text evidence="1">The sequence shown here is derived from an EMBL/GenBank/DDBJ whole genome shotgun (WGS) entry which is preliminary data.</text>
</comment>
<protein>
    <submittedName>
        <fullName evidence="1">Sensor protein ZraS</fullName>
        <ecNumber evidence="1">2.7.13.3</ecNumber>
    </submittedName>
</protein>